<dbReference type="Pfam" id="PF10323">
    <property type="entry name" value="7TM_GPCR_Srv"/>
    <property type="match status" value="1"/>
</dbReference>
<accession>A0AAN5D8Q6</accession>
<dbReference type="InterPro" id="IPR019426">
    <property type="entry name" value="7TM_GPCR_serpentine_rcpt_Srv"/>
</dbReference>
<keyword evidence="1" id="KW-1133">Transmembrane helix</keyword>
<feature type="non-terminal residue" evidence="2">
    <location>
        <position position="1"/>
    </location>
</feature>
<keyword evidence="1" id="KW-0812">Transmembrane</keyword>
<dbReference type="Proteomes" id="UP001328107">
    <property type="component" value="Unassembled WGS sequence"/>
</dbReference>
<dbReference type="AlphaFoldDB" id="A0AAN5D8Q6"/>
<proteinExistence type="predicted"/>
<evidence type="ECO:0000313" key="3">
    <source>
        <dbReference type="Proteomes" id="UP001328107"/>
    </source>
</evidence>
<dbReference type="PANTHER" id="PTHR31552">
    <property type="entry name" value="SERPENTINE RECEPTOR CLASS GAMMA"/>
    <property type="match status" value="1"/>
</dbReference>
<reference evidence="3" key="1">
    <citation type="submission" date="2022-10" db="EMBL/GenBank/DDBJ databases">
        <title>Genome assembly of Pristionchus species.</title>
        <authorList>
            <person name="Yoshida K."/>
            <person name="Sommer R.J."/>
        </authorList>
    </citation>
    <scope>NUCLEOTIDE SEQUENCE [LARGE SCALE GENOMIC DNA]</scope>
    <source>
        <strain evidence="3">RS5460</strain>
    </source>
</reference>
<keyword evidence="1" id="KW-0472">Membrane</keyword>
<protein>
    <recommendedName>
        <fullName evidence="4">G protein-coupled receptor</fullName>
    </recommendedName>
</protein>
<name>A0AAN5D8Q6_9BILA</name>
<sequence>TRVHQLINKGLAITNYVVYVICNSIFTILTSREMYRMRGMVYNSSANLRIILIQQRNLFIVVSACTISHICKAVHQFAIFISMSLDKIELASALQSWYPLINGFATYAMPICLVLLSPTLRERLLFRKKKVKVHVT</sequence>
<organism evidence="2 3">
    <name type="scientific">Pristionchus mayeri</name>
    <dbReference type="NCBI Taxonomy" id="1317129"/>
    <lineage>
        <taxon>Eukaryota</taxon>
        <taxon>Metazoa</taxon>
        <taxon>Ecdysozoa</taxon>
        <taxon>Nematoda</taxon>
        <taxon>Chromadorea</taxon>
        <taxon>Rhabditida</taxon>
        <taxon>Rhabditina</taxon>
        <taxon>Diplogasteromorpha</taxon>
        <taxon>Diplogasteroidea</taxon>
        <taxon>Neodiplogasteridae</taxon>
        <taxon>Pristionchus</taxon>
    </lineage>
</organism>
<feature type="transmembrane region" description="Helical" evidence="1">
    <location>
        <begin position="12"/>
        <end position="30"/>
    </location>
</feature>
<feature type="transmembrane region" description="Helical" evidence="1">
    <location>
        <begin position="58"/>
        <end position="85"/>
    </location>
</feature>
<dbReference type="PANTHER" id="PTHR31552:SF31">
    <property type="entry name" value="SERPENTINE RECEPTOR CLASS GAMMA"/>
    <property type="match status" value="1"/>
</dbReference>
<evidence type="ECO:0008006" key="4">
    <source>
        <dbReference type="Google" id="ProtNLM"/>
    </source>
</evidence>
<keyword evidence="3" id="KW-1185">Reference proteome</keyword>
<evidence type="ECO:0000313" key="2">
    <source>
        <dbReference type="EMBL" id="GMR58082.1"/>
    </source>
</evidence>
<gene>
    <name evidence="2" type="ORF">PMAYCL1PPCAC_28278</name>
</gene>
<comment type="caution">
    <text evidence="2">The sequence shown here is derived from an EMBL/GenBank/DDBJ whole genome shotgun (WGS) entry which is preliminary data.</text>
</comment>
<feature type="transmembrane region" description="Helical" evidence="1">
    <location>
        <begin position="97"/>
        <end position="120"/>
    </location>
</feature>
<feature type="non-terminal residue" evidence="2">
    <location>
        <position position="136"/>
    </location>
</feature>
<evidence type="ECO:0000256" key="1">
    <source>
        <dbReference type="SAM" id="Phobius"/>
    </source>
</evidence>
<dbReference type="EMBL" id="BTRK01000006">
    <property type="protein sequence ID" value="GMR58082.1"/>
    <property type="molecule type" value="Genomic_DNA"/>
</dbReference>